<dbReference type="Pfam" id="PF01380">
    <property type="entry name" value="SIS"/>
    <property type="match status" value="2"/>
</dbReference>
<feature type="domain" description="SIS" evidence="2">
    <location>
        <begin position="200"/>
        <end position="336"/>
    </location>
</feature>
<evidence type="ECO:0000259" key="2">
    <source>
        <dbReference type="PROSITE" id="PS51464"/>
    </source>
</evidence>
<dbReference type="InterPro" id="IPR035490">
    <property type="entry name" value="GlmS/FrlB_SIS"/>
</dbReference>
<dbReference type="AlphaFoldDB" id="C9YCZ5"/>
<dbReference type="EMBL" id="FN543105">
    <property type="protein sequence ID" value="CBA30874.1"/>
    <property type="molecule type" value="Genomic_DNA"/>
</dbReference>
<dbReference type="GO" id="GO:0097367">
    <property type="term" value="F:carbohydrate derivative binding"/>
    <property type="evidence" value="ECO:0007669"/>
    <property type="project" value="InterPro"/>
</dbReference>
<keyword evidence="3" id="KW-0032">Aminotransferase</keyword>
<dbReference type="InterPro" id="IPR001347">
    <property type="entry name" value="SIS_dom"/>
</dbReference>
<feature type="domain" description="SIS" evidence="2">
    <location>
        <begin position="36"/>
        <end position="184"/>
    </location>
</feature>
<keyword evidence="3" id="KW-0378">Hydrolase</keyword>
<evidence type="ECO:0000313" key="3">
    <source>
        <dbReference type="EMBL" id="CBA30874.1"/>
    </source>
</evidence>
<dbReference type="InterPro" id="IPR035466">
    <property type="entry name" value="GlmS/AgaS_SIS"/>
</dbReference>
<keyword evidence="3" id="KW-0808">Transferase</keyword>
<gene>
    <name evidence="3" type="ORF">Csp_C25740</name>
</gene>
<evidence type="ECO:0000256" key="1">
    <source>
        <dbReference type="ARBA" id="ARBA00022737"/>
    </source>
</evidence>
<dbReference type="SUPFAM" id="SSF53697">
    <property type="entry name" value="SIS domain"/>
    <property type="match status" value="1"/>
</dbReference>
<dbReference type="GO" id="GO:0016787">
    <property type="term" value="F:hydrolase activity"/>
    <property type="evidence" value="ECO:0007669"/>
    <property type="project" value="UniProtKB-KW"/>
</dbReference>
<dbReference type="PANTHER" id="PTHR10937:SF8">
    <property type="entry name" value="AMINOTRANSFERASE-RELATED"/>
    <property type="match status" value="1"/>
</dbReference>
<dbReference type="CDD" id="cd05009">
    <property type="entry name" value="SIS_GlmS_GlmD_2"/>
    <property type="match status" value="1"/>
</dbReference>
<accession>C9YCZ5</accession>
<protein>
    <recommendedName>
        <fullName evidence="2">SIS domain-containing protein</fullName>
    </recommendedName>
</protein>
<dbReference type="PROSITE" id="PS51464">
    <property type="entry name" value="SIS"/>
    <property type="match status" value="2"/>
</dbReference>
<keyword evidence="1" id="KW-0677">Repeat</keyword>
<dbReference type="GO" id="GO:1901135">
    <property type="term" value="P:carbohydrate derivative metabolic process"/>
    <property type="evidence" value="ECO:0007669"/>
    <property type="project" value="InterPro"/>
</dbReference>
<proteinExistence type="predicted"/>
<name>C9YCZ5_CURXX</name>
<organism evidence="3">
    <name type="scientific">Curvibacter symbiont subsp. Hydra magnipapillata</name>
    <dbReference type="NCBI Taxonomy" id="667019"/>
    <lineage>
        <taxon>Bacteria</taxon>
        <taxon>Pseudomonadati</taxon>
        <taxon>Pseudomonadota</taxon>
        <taxon>Betaproteobacteria</taxon>
        <taxon>Burkholderiales</taxon>
        <taxon>Comamonadaceae</taxon>
        <taxon>Curvibacter</taxon>
    </lineage>
</organism>
<dbReference type="CDD" id="cd05008">
    <property type="entry name" value="SIS_GlmS_GlmD_1"/>
    <property type="match status" value="1"/>
</dbReference>
<sequence length="346" mass="36640">MKRDSLMTTLMLQEALTSARQVAQQLAGDEGRYAALGLALRALPPQGAVTIARGSSDHAAAYFAYLVMSRTGQLVTSLPMSLLTLYKAPMARQRVLAVSISQSGRSPDLFEPMQVFEKAGATTVALVNDISSPLAQAVDWAMPLHAGPEKSVAATKSFICGLVAGARLAAHWGAHADLLEALKTLPAALEEACQQDWSAAVEPLRTASQLMVIGRGPGLAIAQEAALKFKETCGIQAEAFSGAEVKHGPMALVNDNYPMLIFALRGPAQQSLIALAAEMRGRGARVLLAAPADVPERDLTLSTAPQEDLDPITAIQSFYLLVEAVARARGLDPDQPPHLSKVTSTR</sequence>
<dbReference type="Gene3D" id="3.40.50.10490">
    <property type="entry name" value="Glucose-6-phosphate isomerase like protein, domain 1"/>
    <property type="match status" value="2"/>
</dbReference>
<dbReference type="PANTHER" id="PTHR10937">
    <property type="entry name" value="GLUCOSAMINE--FRUCTOSE-6-PHOSPHATE AMINOTRANSFERASE, ISOMERIZING"/>
    <property type="match status" value="1"/>
</dbReference>
<reference evidence="3" key="1">
    <citation type="journal article" date="2010" name="Nature">
        <title>The Dynamic genome of Hydra.</title>
        <authorList>
            <person name="Chapman J.A."/>
            <person name="Kirkness E.F."/>
            <person name="Simakov O."/>
            <person name="Hampson S.E."/>
            <person name="Mitros T."/>
            <person name="Weinmaier T."/>
            <person name="Rattei T."/>
            <person name="Balasubramanian P.G."/>
            <person name="Borman J."/>
            <person name="Busam D."/>
            <person name="Disbennett K."/>
            <person name="Pfannkoch C."/>
            <person name="Sumin N."/>
            <person name="Sutton G."/>
            <person name="Viswanathan L."/>
            <person name="Walenz B."/>
            <person name="Goodstein D.M."/>
            <person name="Hellsten U."/>
            <person name="Kawashima T."/>
            <person name="Prochnik S.E."/>
            <person name="Putnam N.H."/>
            <person name="Shu S."/>
            <person name="Blumberg B."/>
            <person name="Dana C.E."/>
            <person name="Gee L."/>
            <person name="Kibler D.F."/>
            <person name="Law L."/>
            <person name="Lindgens D."/>
            <person name="Martinez D.E."/>
            <person name="Peng J."/>
            <person name="Wigge P.A."/>
            <person name="Bertulat B."/>
            <person name="Guder C."/>
            <person name="Nakamura Y."/>
            <person name="Ozbek S."/>
            <person name="Watanabe H."/>
            <person name="Khalturin K."/>
            <person name="Hemmrich G."/>
            <person name="Franke A."/>
            <person name="Augustin R."/>
            <person name="Fraune S."/>
            <person name="Hayakawa E."/>
            <person name="Hayakawa S."/>
            <person name="Hirose M."/>
            <person name="Hwang J."/>
            <person name="Ikeo K."/>
            <person name="Nishimiya-Fujisawa C."/>
            <person name="Ogura A."/>
            <person name="Takahashi T."/>
            <person name="Steinmetz P.R."/>
            <person name="Zhang X."/>
            <person name="Aufschnaiter R."/>
            <person name="Eder M.K."/>
            <person name="Gorny A.K."/>
            <person name="Salvenmoser W."/>
            <person name="Heimberg A.M."/>
            <person name="Wheeler B.M."/>
            <person name="Peterson K.J."/>
            <person name="Boettger A."/>
            <person name="Tischler P."/>
            <person name="Wolf A."/>
            <person name="Gojobori T."/>
            <person name="Remington K.A."/>
            <person name="Strausberg R.L."/>
            <person name="Venter J."/>
            <person name="Technau U."/>
            <person name="Hobmayer B."/>
            <person name="Bosch T.C."/>
            <person name="Holstein T.W."/>
            <person name="Fujisawa T."/>
            <person name="Bode H.R."/>
            <person name="David C.N."/>
            <person name="Rokhsar D.S."/>
            <person name="Steele R.E."/>
        </authorList>
    </citation>
    <scope>NUCLEOTIDE SEQUENCE</scope>
</reference>
<dbReference type="InterPro" id="IPR046348">
    <property type="entry name" value="SIS_dom_sf"/>
</dbReference>
<dbReference type="GO" id="GO:0008483">
    <property type="term" value="F:transaminase activity"/>
    <property type="evidence" value="ECO:0007669"/>
    <property type="project" value="UniProtKB-KW"/>
</dbReference>